<accession>A0A9P7XQA6</accession>
<dbReference type="GO" id="GO:0019369">
    <property type="term" value="P:arachidonate metabolic process"/>
    <property type="evidence" value="ECO:0007669"/>
    <property type="project" value="TreeGrafter"/>
</dbReference>
<evidence type="ECO:0000256" key="7">
    <source>
        <dbReference type="ARBA" id="ARBA00022801"/>
    </source>
</evidence>
<dbReference type="CDD" id="cd00519">
    <property type="entry name" value="Lipase_3"/>
    <property type="match status" value="1"/>
</dbReference>
<dbReference type="EMBL" id="JAHRHY010000015">
    <property type="protein sequence ID" value="KAG9064019.1"/>
    <property type="molecule type" value="Genomic_DNA"/>
</dbReference>
<keyword evidence="7" id="KW-0378">Hydrolase</keyword>
<dbReference type="InterPro" id="IPR029058">
    <property type="entry name" value="AB_hydrolase_fold"/>
</dbReference>
<dbReference type="SUPFAM" id="SSF49562">
    <property type="entry name" value="C2 domain (Calcium/lipid-binding domain, CaLB)"/>
    <property type="match status" value="1"/>
</dbReference>
<evidence type="ECO:0000256" key="5">
    <source>
        <dbReference type="ARBA" id="ARBA00022692"/>
    </source>
</evidence>
<keyword evidence="11" id="KW-0443">Lipid metabolism</keyword>
<dbReference type="GO" id="GO:0046340">
    <property type="term" value="P:diacylglycerol catabolic process"/>
    <property type="evidence" value="ECO:0007669"/>
    <property type="project" value="TreeGrafter"/>
</dbReference>
<feature type="domain" description="Fungal lipase-type" evidence="16">
    <location>
        <begin position="690"/>
        <end position="828"/>
    </location>
</feature>
<feature type="region of interest" description="Disordered" evidence="15">
    <location>
        <begin position="292"/>
        <end position="450"/>
    </location>
</feature>
<dbReference type="InterPro" id="IPR052214">
    <property type="entry name" value="DAG_Lipase-Related"/>
</dbReference>
<reference evidence="17" key="1">
    <citation type="submission" date="2021-06" db="EMBL/GenBank/DDBJ databases">
        <title>Genome Sequence of Mortierella hyaline Strain SCG-10, a Cold-Adapted, Nitrate-Reducing Fungus Isolated from Soil in Minnesota, USA.</title>
        <authorList>
            <person name="Aldossari N."/>
        </authorList>
    </citation>
    <scope>NUCLEOTIDE SEQUENCE</scope>
    <source>
        <strain evidence="17">SCG-10</strain>
    </source>
</reference>
<keyword evidence="4" id="KW-0597">Phosphoprotein</keyword>
<keyword evidence="3" id="KW-1003">Cell membrane</keyword>
<sequence length="1218" mass="135161">MPALVSLSAVPADQTIRTETILTEGVDIQSFKVSKGLSPNSSKSSNVRAQTSSLPRLDSGASFMTHATNTGLVLELVPEYISFRLRSVSCRGFHDKTQVTMKLQNISQSTKAAKNLGDHTHQSFDFVATVHNMTFDILKIDVYDYKKAAFGQNAKIGRAYLPLRDLQKKVGNAYDNDGDDNTEPEQSVLSTRFDAAAFCQKHDDIFEMDLPLYKHGSYSMFGSSRHQHHHSDDENVFTKGSETGQDIAVPTPPVRQRPARANSFAQNAMNGVEVGMVTVQATLHFQDQTKNPAFAHLGKGPTQQQQQAASSISNASISESSDQGGLHRTLSQKSRTKSNQSLDSIHSDESSTLGVNHVSCSSTTSDTFPPEGVRNSTNSSIDSPAISSLPRPIPIDGPTRVLRTPSSPPNLSLHRNGGDPTVGSPISPPLSPTFTQTPGSPGSPETSFQWLTDNSFPQATTISNWDALQYSDGFVDDADDDERNQQQEQRQQSIGQGVKGEHLTQSDRDKEEDMMANIMANGDQAKKDMYLRNSQATHAKSKKAKINFFSEQTRSAFKDIQLMYSSFFGHGWNLSRSEFWRGFHVVQQFYARHPTPTTNKAFDDIEILEHARHFVRLAIASYGSLPWVYFGYSFKVAPLNFVRINSDRKNVQDYFKLNKDDMIVWHFDKRTALVPSYYIVRDPKYNALCIIIRGTFSITDAMTDLVCEYYPYKGGLVHKGIMDNARFVLERSGKDIETALRKFNLKTIYCIGHSLGAGSASLLCSLLQDHFADYLTTPTTELPTPQNLEVKAYLFAPPPIATPNLAAQWERTQIAFINENDIVGRLSYGNALDLKELIKIGAIESLNPAYEGLSAKEKLDRILKVLEEAQKRLQAVNDVPRLVTAGTVTYLHKVYEDTPVVKNKKGKGRRDSQFGLPENWAYEESSSNSGSHQANGGGRARGMSASSTTSNNPLVRSISVLSSALSLKGNNHGHGHGQAQHSRQTTVSTLGGSTRAARIVTPYQTGQPAVRLESSVSLALSDLNERHKEISQPQPPQELQQQESLAVESESPPSESRRVSATSFGPPVQYEGSSDERAQATESILQQSRQGQQPPQQHQKSDTTTTVTPASPSSTSEFDDDLLDGNDSSAPYDSDDNRTYTTTKPKKNGSKKKEIRIEFSDKRHFMAIPLRTNWLWHHFPQQYDSRIERALEWAKALKEKEEKRQSLRASRQPQQPKV</sequence>
<evidence type="ECO:0000256" key="2">
    <source>
        <dbReference type="ARBA" id="ARBA00004651"/>
    </source>
</evidence>
<dbReference type="AlphaFoldDB" id="A0A9P7XQA6"/>
<dbReference type="Proteomes" id="UP000707451">
    <property type="component" value="Unassembled WGS sequence"/>
</dbReference>
<feature type="compositionally biased region" description="Polar residues" evidence="15">
    <location>
        <begin position="432"/>
        <end position="450"/>
    </location>
</feature>
<name>A0A9P7XQA6_9FUNG</name>
<feature type="region of interest" description="Disordered" evidence="15">
    <location>
        <begin position="224"/>
        <end position="256"/>
    </location>
</feature>
<dbReference type="SUPFAM" id="SSF53474">
    <property type="entry name" value="alpha/beta-Hydrolases"/>
    <property type="match status" value="1"/>
</dbReference>
<keyword evidence="8" id="KW-0106">Calcium</keyword>
<feature type="region of interest" description="Disordered" evidence="15">
    <location>
        <begin position="1026"/>
        <end position="1154"/>
    </location>
</feature>
<keyword evidence="5" id="KW-0812">Transmembrane</keyword>
<keyword evidence="6" id="KW-0479">Metal-binding</keyword>
<dbReference type="PANTHER" id="PTHR45792">
    <property type="entry name" value="DIACYLGLYCEROL LIPASE HOMOLOG-RELATED"/>
    <property type="match status" value="1"/>
</dbReference>
<keyword evidence="10" id="KW-1133">Transmembrane helix</keyword>
<comment type="subcellular location">
    <subcellularLocation>
        <location evidence="2">Cell membrane</location>
        <topology evidence="2">Multi-pass membrane protein</topology>
    </subcellularLocation>
</comment>
<evidence type="ECO:0000313" key="18">
    <source>
        <dbReference type="Proteomes" id="UP000707451"/>
    </source>
</evidence>
<evidence type="ECO:0000259" key="16">
    <source>
        <dbReference type="Pfam" id="PF01764"/>
    </source>
</evidence>
<evidence type="ECO:0000256" key="4">
    <source>
        <dbReference type="ARBA" id="ARBA00022553"/>
    </source>
</evidence>
<feature type="region of interest" description="Disordered" evidence="15">
    <location>
        <begin position="1198"/>
        <end position="1218"/>
    </location>
</feature>
<dbReference type="EC" id="3.1.1.116" evidence="14"/>
<evidence type="ECO:0000256" key="6">
    <source>
        <dbReference type="ARBA" id="ARBA00022723"/>
    </source>
</evidence>
<dbReference type="GO" id="GO:0016298">
    <property type="term" value="F:lipase activity"/>
    <property type="evidence" value="ECO:0007669"/>
    <property type="project" value="TreeGrafter"/>
</dbReference>
<evidence type="ECO:0000256" key="3">
    <source>
        <dbReference type="ARBA" id="ARBA00022475"/>
    </source>
</evidence>
<feature type="region of interest" description="Disordered" evidence="15">
    <location>
        <begin position="966"/>
        <end position="992"/>
    </location>
</feature>
<protein>
    <recommendedName>
        <fullName evidence="14">sn-1-specific diacylglycerol lipase</fullName>
        <ecNumber evidence="14">3.1.1.116</ecNumber>
    </recommendedName>
</protein>
<dbReference type="PANTHER" id="PTHR45792:SF7">
    <property type="entry name" value="PUTATIVE (AFU_ORTHOLOGUE AFUA_6G02710)-RELATED"/>
    <property type="match status" value="1"/>
</dbReference>
<feature type="compositionally biased region" description="Polar residues" evidence="15">
    <location>
        <begin position="329"/>
        <end position="367"/>
    </location>
</feature>
<proteinExistence type="predicted"/>
<dbReference type="GO" id="GO:0046872">
    <property type="term" value="F:metal ion binding"/>
    <property type="evidence" value="ECO:0007669"/>
    <property type="project" value="UniProtKB-KW"/>
</dbReference>
<evidence type="ECO:0000313" key="17">
    <source>
        <dbReference type="EMBL" id="KAG9064019.1"/>
    </source>
</evidence>
<evidence type="ECO:0000256" key="11">
    <source>
        <dbReference type="ARBA" id="ARBA00023098"/>
    </source>
</evidence>
<feature type="region of interest" description="Disordered" evidence="15">
    <location>
        <begin position="472"/>
        <end position="510"/>
    </location>
</feature>
<feature type="compositionally biased region" description="Basic and acidic residues" evidence="15">
    <location>
        <begin position="499"/>
        <end position="510"/>
    </location>
</feature>
<evidence type="ECO:0000256" key="13">
    <source>
        <dbReference type="ARBA" id="ARBA00024531"/>
    </source>
</evidence>
<comment type="cofactor">
    <cofactor evidence="1">
        <name>Ca(2+)</name>
        <dbReference type="ChEBI" id="CHEBI:29108"/>
    </cofactor>
</comment>
<feature type="compositionally biased region" description="Polar residues" evidence="15">
    <location>
        <begin position="924"/>
        <end position="934"/>
    </location>
</feature>
<comment type="caution">
    <text evidence="17">The sequence shown here is derived from an EMBL/GenBank/DDBJ whole genome shotgun (WGS) entry which is preliminary data.</text>
</comment>
<feature type="compositionally biased region" description="Low complexity" evidence="15">
    <location>
        <begin position="303"/>
        <end position="323"/>
    </location>
</feature>
<gene>
    <name evidence="17" type="ORF">KI688_004133</name>
</gene>
<feature type="compositionally biased region" description="Low complexity" evidence="15">
    <location>
        <begin position="1037"/>
        <end position="1054"/>
    </location>
</feature>
<organism evidence="17 18">
    <name type="scientific">Linnemannia hyalina</name>
    <dbReference type="NCBI Taxonomy" id="64524"/>
    <lineage>
        <taxon>Eukaryota</taxon>
        <taxon>Fungi</taxon>
        <taxon>Fungi incertae sedis</taxon>
        <taxon>Mucoromycota</taxon>
        <taxon>Mortierellomycotina</taxon>
        <taxon>Mortierellomycetes</taxon>
        <taxon>Mortierellales</taxon>
        <taxon>Mortierellaceae</taxon>
        <taxon>Linnemannia</taxon>
    </lineage>
</organism>
<dbReference type="GO" id="GO:0005886">
    <property type="term" value="C:plasma membrane"/>
    <property type="evidence" value="ECO:0007669"/>
    <property type="project" value="UniProtKB-SubCell"/>
</dbReference>
<feature type="compositionally biased region" description="Low complexity" evidence="15">
    <location>
        <begin position="1086"/>
        <end position="1116"/>
    </location>
</feature>
<evidence type="ECO:0000256" key="12">
    <source>
        <dbReference type="ARBA" id="ARBA00023136"/>
    </source>
</evidence>
<evidence type="ECO:0000256" key="14">
    <source>
        <dbReference type="ARBA" id="ARBA00026104"/>
    </source>
</evidence>
<evidence type="ECO:0000256" key="9">
    <source>
        <dbReference type="ARBA" id="ARBA00022963"/>
    </source>
</evidence>
<dbReference type="Pfam" id="PF01764">
    <property type="entry name" value="Lipase_3"/>
    <property type="match status" value="1"/>
</dbReference>
<dbReference type="OrthoDB" id="438440at2759"/>
<dbReference type="Gene3D" id="3.40.50.1820">
    <property type="entry name" value="alpha/beta hydrolase"/>
    <property type="match status" value="1"/>
</dbReference>
<dbReference type="InterPro" id="IPR002921">
    <property type="entry name" value="Fungal_lipase-type"/>
</dbReference>
<keyword evidence="12" id="KW-0472">Membrane</keyword>
<evidence type="ECO:0000256" key="10">
    <source>
        <dbReference type="ARBA" id="ARBA00022989"/>
    </source>
</evidence>
<keyword evidence="18" id="KW-1185">Reference proteome</keyword>
<feature type="region of interest" description="Disordered" evidence="15">
    <location>
        <begin position="921"/>
        <end position="951"/>
    </location>
</feature>
<feature type="compositionally biased region" description="Polar residues" evidence="15">
    <location>
        <begin position="982"/>
        <end position="992"/>
    </location>
</feature>
<keyword evidence="9" id="KW-0442">Lipid degradation</keyword>
<feature type="compositionally biased region" description="Polar residues" evidence="15">
    <location>
        <begin position="1207"/>
        <end position="1218"/>
    </location>
</feature>
<evidence type="ECO:0000256" key="8">
    <source>
        <dbReference type="ARBA" id="ARBA00022837"/>
    </source>
</evidence>
<dbReference type="InterPro" id="IPR035892">
    <property type="entry name" value="C2_domain_sf"/>
</dbReference>
<comment type="catalytic activity">
    <reaction evidence="13">
        <text>a 1,2-diacyl-sn-glycerol + H2O = a 2-acylglycerol + a fatty acid + H(+)</text>
        <dbReference type="Rhea" id="RHEA:33275"/>
        <dbReference type="ChEBI" id="CHEBI:15377"/>
        <dbReference type="ChEBI" id="CHEBI:15378"/>
        <dbReference type="ChEBI" id="CHEBI:17389"/>
        <dbReference type="ChEBI" id="CHEBI:17815"/>
        <dbReference type="ChEBI" id="CHEBI:28868"/>
        <dbReference type="EC" id="3.1.1.116"/>
    </reaction>
    <physiologicalReaction direction="left-to-right" evidence="13">
        <dbReference type="Rhea" id="RHEA:33276"/>
    </physiologicalReaction>
</comment>
<feature type="compositionally biased region" description="Polar residues" evidence="15">
    <location>
        <begin position="374"/>
        <end position="386"/>
    </location>
</feature>
<evidence type="ECO:0000256" key="1">
    <source>
        <dbReference type="ARBA" id="ARBA00001913"/>
    </source>
</evidence>
<evidence type="ECO:0000256" key="15">
    <source>
        <dbReference type="SAM" id="MobiDB-lite"/>
    </source>
</evidence>